<feature type="binding site" evidence="8">
    <location>
        <position position="187"/>
    </location>
    <ligand>
        <name>ATP</name>
        <dbReference type="ChEBI" id="CHEBI:30616"/>
    </ligand>
</feature>
<dbReference type="Pfam" id="PF02569">
    <property type="entry name" value="Pantoate_ligase"/>
    <property type="match status" value="1"/>
</dbReference>
<dbReference type="HAMAP" id="MF_00158">
    <property type="entry name" value="PanC"/>
    <property type="match status" value="1"/>
</dbReference>
<dbReference type="InterPro" id="IPR042176">
    <property type="entry name" value="Pantoate_ligase_C"/>
</dbReference>
<comment type="subcellular location">
    <subcellularLocation>
        <location evidence="8">Cytoplasm</location>
    </subcellularLocation>
</comment>
<dbReference type="Proteomes" id="UP001597417">
    <property type="component" value="Unassembled WGS sequence"/>
</dbReference>
<keyword evidence="8" id="KW-0963">Cytoplasm</keyword>
<dbReference type="InterPro" id="IPR003721">
    <property type="entry name" value="Pantoate_ligase"/>
</dbReference>
<keyword evidence="5 8" id="KW-0547">Nucleotide-binding</keyword>
<dbReference type="Gene3D" id="3.30.1300.10">
    <property type="entry name" value="Pantoate-beta-alanine ligase, C-terminal domain"/>
    <property type="match status" value="1"/>
</dbReference>
<dbReference type="GO" id="GO:0004592">
    <property type="term" value="F:pantoate-beta-alanine ligase activity"/>
    <property type="evidence" value="ECO:0007669"/>
    <property type="project" value="UniProtKB-EC"/>
</dbReference>
<keyword evidence="3 8" id="KW-0436">Ligase</keyword>
<dbReference type="EMBL" id="JBHUKR010000007">
    <property type="protein sequence ID" value="MFD2417545.1"/>
    <property type="molecule type" value="Genomic_DNA"/>
</dbReference>
<comment type="catalytic activity">
    <reaction evidence="7 8">
        <text>(R)-pantoate + beta-alanine + ATP = (R)-pantothenate + AMP + diphosphate + H(+)</text>
        <dbReference type="Rhea" id="RHEA:10912"/>
        <dbReference type="ChEBI" id="CHEBI:15378"/>
        <dbReference type="ChEBI" id="CHEBI:15980"/>
        <dbReference type="ChEBI" id="CHEBI:29032"/>
        <dbReference type="ChEBI" id="CHEBI:30616"/>
        <dbReference type="ChEBI" id="CHEBI:33019"/>
        <dbReference type="ChEBI" id="CHEBI:57966"/>
        <dbReference type="ChEBI" id="CHEBI:456215"/>
        <dbReference type="EC" id="6.3.2.1"/>
    </reaction>
</comment>
<dbReference type="NCBIfam" id="TIGR00018">
    <property type="entry name" value="panC"/>
    <property type="match status" value="1"/>
</dbReference>
<protein>
    <recommendedName>
        <fullName evidence="8">Pantothenate synthetase</fullName>
        <shortName evidence="8">PS</shortName>
        <ecNumber evidence="8">6.3.2.1</ecNumber>
    </recommendedName>
    <alternativeName>
        <fullName evidence="8">Pantoate--beta-alanine ligase</fullName>
    </alternativeName>
    <alternativeName>
        <fullName evidence="8">Pantoate-activating enzyme</fullName>
    </alternativeName>
</protein>
<dbReference type="RefSeq" id="WP_378265390.1">
    <property type="nucleotide sequence ID" value="NZ_JBHUKR010000007.1"/>
</dbReference>
<sequence length="299" mass="32083">MTTPKFSRGQLNTFQTPDDVSRVTSALRLAGRKLALVPTMGALHAGHRELIRRAKRLPNTVVAVSIFVNPLQFGQGEDFEAYPRPLERDLAALAEAGVELAFVPKTDDLYAEGHTVTVNPGPLGDELEGASRPGHFTGVLTVVSKLFNIVRPDHAFFGEKDYQQLVLLRRMARDLNIPTRVIGVPTVREPDGLALSSRNAYLSETDRADAVVLSAALTAGAHAGPRGAQAVLAAARETLSTRERVAVDYLELRGPDLGPAPADGQARLLVAARVGRTRLIDNAAVVLAGSGHQSAQNRR</sequence>
<evidence type="ECO:0000313" key="9">
    <source>
        <dbReference type="EMBL" id="MFD2417545.1"/>
    </source>
</evidence>
<evidence type="ECO:0000256" key="2">
    <source>
        <dbReference type="ARBA" id="ARBA00009256"/>
    </source>
</evidence>
<name>A0ABW5FSE4_9PSEU</name>
<evidence type="ECO:0000256" key="5">
    <source>
        <dbReference type="ARBA" id="ARBA00022741"/>
    </source>
</evidence>
<feature type="binding site" evidence="8">
    <location>
        <position position="164"/>
    </location>
    <ligand>
        <name>(R)-pantoate</name>
        <dbReference type="ChEBI" id="CHEBI:15980"/>
    </ligand>
</feature>
<comment type="subunit">
    <text evidence="8">Homodimer.</text>
</comment>
<dbReference type="PANTHER" id="PTHR21299:SF1">
    <property type="entry name" value="PANTOATE--BETA-ALANINE LIGASE"/>
    <property type="match status" value="1"/>
</dbReference>
<comment type="pathway">
    <text evidence="1 8">Cofactor biosynthesis; (R)-pantothenate biosynthesis; (R)-pantothenate from (R)-pantoate and beta-alanine: step 1/1.</text>
</comment>
<proteinExistence type="inferred from homology"/>
<comment type="caution">
    <text evidence="9">The sequence shown here is derived from an EMBL/GenBank/DDBJ whole genome shotgun (WGS) entry which is preliminary data.</text>
</comment>
<feature type="binding site" evidence="8">
    <location>
        <begin position="195"/>
        <end position="198"/>
    </location>
    <ligand>
        <name>ATP</name>
        <dbReference type="ChEBI" id="CHEBI:30616"/>
    </ligand>
</feature>
<feature type="binding site" evidence="8">
    <location>
        <begin position="40"/>
        <end position="47"/>
    </location>
    <ligand>
        <name>ATP</name>
        <dbReference type="ChEBI" id="CHEBI:30616"/>
    </ligand>
</feature>
<keyword evidence="4 8" id="KW-0566">Pantothenate biosynthesis</keyword>
<feature type="binding site" evidence="8">
    <location>
        <position position="72"/>
    </location>
    <ligand>
        <name>beta-alanine</name>
        <dbReference type="ChEBI" id="CHEBI:57966"/>
    </ligand>
</feature>
<dbReference type="PANTHER" id="PTHR21299">
    <property type="entry name" value="CYTIDYLATE KINASE/PANTOATE-BETA-ALANINE LIGASE"/>
    <property type="match status" value="1"/>
</dbReference>
<keyword evidence="6 8" id="KW-0067">ATP-binding</keyword>
<keyword evidence="10" id="KW-1185">Reference proteome</keyword>
<accession>A0ABW5FSE4</accession>
<evidence type="ECO:0000256" key="8">
    <source>
        <dbReference type="HAMAP-Rule" id="MF_00158"/>
    </source>
</evidence>
<evidence type="ECO:0000256" key="4">
    <source>
        <dbReference type="ARBA" id="ARBA00022655"/>
    </source>
</evidence>
<evidence type="ECO:0000256" key="1">
    <source>
        <dbReference type="ARBA" id="ARBA00004990"/>
    </source>
</evidence>
<feature type="active site" description="Proton donor" evidence="8">
    <location>
        <position position="47"/>
    </location>
</feature>
<dbReference type="EC" id="6.3.2.1" evidence="8"/>
<comment type="similarity">
    <text evidence="2 8">Belongs to the pantothenate synthetase family.</text>
</comment>
<evidence type="ECO:0000313" key="10">
    <source>
        <dbReference type="Proteomes" id="UP001597417"/>
    </source>
</evidence>
<dbReference type="InterPro" id="IPR014729">
    <property type="entry name" value="Rossmann-like_a/b/a_fold"/>
</dbReference>
<feature type="binding site" evidence="8">
    <location>
        <begin position="158"/>
        <end position="161"/>
    </location>
    <ligand>
        <name>ATP</name>
        <dbReference type="ChEBI" id="CHEBI:30616"/>
    </ligand>
</feature>
<evidence type="ECO:0000256" key="6">
    <source>
        <dbReference type="ARBA" id="ARBA00022840"/>
    </source>
</evidence>
<evidence type="ECO:0000256" key="7">
    <source>
        <dbReference type="ARBA" id="ARBA00048258"/>
    </source>
</evidence>
<evidence type="ECO:0000256" key="3">
    <source>
        <dbReference type="ARBA" id="ARBA00022598"/>
    </source>
</evidence>
<comment type="miscellaneous">
    <text evidence="8">The reaction proceeds by a bi uni uni bi ping pong mechanism.</text>
</comment>
<dbReference type="CDD" id="cd00560">
    <property type="entry name" value="PanC"/>
    <property type="match status" value="1"/>
</dbReference>
<feature type="binding site" evidence="8">
    <location>
        <position position="72"/>
    </location>
    <ligand>
        <name>(R)-pantoate</name>
        <dbReference type="ChEBI" id="CHEBI:15980"/>
    </ligand>
</feature>
<dbReference type="SUPFAM" id="SSF52374">
    <property type="entry name" value="Nucleotidylyl transferase"/>
    <property type="match status" value="1"/>
</dbReference>
<organism evidence="9 10">
    <name type="scientific">Amycolatopsis pigmentata</name>
    <dbReference type="NCBI Taxonomy" id="450801"/>
    <lineage>
        <taxon>Bacteria</taxon>
        <taxon>Bacillati</taxon>
        <taxon>Actinomycetota</taxon>
        <taxon>Actinomycetes</taxon>
        <taxon>Pseudonocardiales</taxon>
        <taxon>Pseudonocardiaceae</taxon>
        <taxon>Amycolatopsis</taxon>
    </lineage>
</organism>
<dbReference type="Gene3D" id="3.40.50.620">
    <property type="entry name" value="HUPs"/>
    <property type="match status" value="1"/>
</dbReference>
<comment type="function">
    <text evidence="8">Catalyzes the condensation of pantoate with beta-alanine in an ATP-dependent reaction via a pantoyl-adenylate intermediate.</text>
</comment>
<reference evidence="10" key="1">
    <citation type="journal article" date="2019" name="Int. J. Syst. Evol. Microbiol.">
        <title>The Global Catalogue of Microorganisms (GCM) 10K type strain sequencing project: providing services to taxonomists for standard genome sequencing and annotation.</title>
        <authorList>
            <consortium name="The Broad Institute Genomics Platform"/>
            <consortium name="The Broad Institute Genome Sequencing Center for Infectious Disease"/>
            <person name="Wu L."/>
            <person name="Ma J."/>
        </authorList>
    </citation>
    <scope>NUCLEOTIDE SEQUENCE [LARGE SCALE GENOMIC DNA]</scope>
    <source>
        <strain evidence="10">CGMCC 4.7645</strain>
    </source>
</reference>
<gene>
    <name evidence="8 9" type="primary">panC</name>
    <name evidence="9" type="ORF">ACFSXZ_14540</name>
</gene>